<protein>
    <submittedName>
        <fullName evidence="1">Uncharacterized protein</fullName>
    </submittedName>
</protein>
<sequence length="130" mass="13981">MDAILKELAQDIDAICVILICMNTVPPAPWLSPLSCIHNTNSTSLSALQKTLSRTHLVSAMCVAKTSEPSSIVATTVSLTCIQYAPSSSATAPRVTPDHLLTLQPSSPGLCMVCKKRVQFLALQVWDLLF</sequence>
<name>A0ACC0Y169_9ROSI</name>
<proteinExistence type="predicted"/>
<keyword evidence="2" id="KW-1185">Reference proteome</keyword>
<comment type="caution">
    <text evidence="1">The sequence shown here is derived from an EMBL/GenBank/DDBJ whole genome shotgun (WGS) entry which is preliminary data.</text>
</comment>
<gene>
    <name evidence="1" type="ORF">Pint_35338</name>
</gene>
<evidence type="ECO:0000313" key="1">
    <source>
        <dbReference type="EMBL" id="KAJ0027209.1"/>
    </source>
</evidence>
<dbReference type="EMBL" id="CM047744">
    <property type="protein sequence ID" value="KAJ0027209.1"/>
    <property type="molecule type" value="Genomic_DNA"/>
</dbReference>
<accession>A0ACC0Y169</accession>
<dbReference type="Proteomes" id="UP001163603">
    <property type="component" value="Chromosome 9"/>
</dbReference>
<reference evidence="2" key="1">
    <citation type="journal article" date="2023" name="G3 (Bethesda)">
        <title>Genome assembly and association tests identify interacting loci associated with vigor, precocity, and sex in interspecific pistachio rootstocks.</title>
        <authorList>
            <person name="Palmer W."/>
            <person name="Jacygrad E."/>
            <person name="Sagayaradj S."/>
            <person name="Cavanaugh K."/>
            <person name="Han R."/>
            <person name="Bertier L."/>
            <person name="Beede B."/>
            <person name="Kafkas S."/>
            <person name="Golino D."/>
            <person name="Preece J."/>
            <person name="Michelmore R."/>
        </authorList>
    </citation>
    <scope>NUCLEOTIDE SEQUENCE [LARGE SCALE GENOMIC DNA]</scope>
</reference>
<evidence type="ECO:0000313" key="2">
    <source>
        <dbReference type="Proteomes" id="UP001163603"/>
    </source>
</evidence>
<organism evidence="1 2">
    <name type="scientific">Pistacia integerrima</name>
    <dbReference type="NCBI Taxonomy" id="434235"/>
    <lineage>
        <taxon>Eukaryota</taxon>
        <taxon>Viridiplantae</taxon>
        <taxon>Streptophyta</taxon>
        <taxon>Embryophyta</taxon>
        <taxon>Tracheophyta</taxon>
        <taxon>Spermatophyta</taxon>
        <taxon>Magnoliopsida</taxon>
        <taxon>eudicotyledons</taxon>
        <taxon>Gunneridae</taxon>
        <taxon>Pentapetalae</taxon>
        <taxon>rosids</taxon>
        <taxon>malvids</taxon>
        <taxon>Sapindales</taxon>
        <taxon>Anacardiaceae</taxon>
        <taxon>Pistacia</taxon>
    </lineage>
</organism>